<proteinExistence type="inferred from homology"/>
<organism evidence="9 10">
    <name type="scientific">Myriangium duriaei CBS 260.36</name>
    <dbReference type="NCBI Taxonomy" id="1168546"/>
    <lineage>
        <taxon>Eukaryota</taxon>
        <taxon>Fungi</taxon>
        <taxon>Dikarya</taxon>
        <taxon>Ascomycota</taxon>
        <taxon>Pezizomycotina</taxon>
        <taxon>Dothideomycetes</taxon>
        <taxon>Dothideomycetidae</taxon>
        <taxon>Myriangiales</taxon>
        <taxon>Myriangiaceae</taxon>
        <taxon>Myriangium</taxon>
    </lineage>
</organism>
<dbReference type="Gene3D" id="1.10.630.10">
    <property type="entry name" value="Cytochrome P450"/>
    <property type="match status" value="1"/>
</dbReference>
<evidence type="ECO:0000256" key="5">
    <source>
        <dbReference type="ARBA" id="ARBA00023004"/>
    </source>
</evidence>
<dbReference type="Proteomes" id="UP000799439">
    <property type="component" value="Unassembled WGS sequence"/>
</dbReference>
<dbReference type="InterPro" id="IPR002401">
    <property type="entry name" value="Cyt_P450_E_grp-I"/>
</dbReference>
<dbReference type="GO" id="GO:0020037">
    <property type="term" value="F:heme binding"/>
    <property type="evidence" value="ECO:0007669"/>
    <property type="project" value="InterPro"/>
</dbReference>
<evidence type="ECO:0000256" key="4">
    <source>
        <dbReference type="ARBA" id="ARBA00022723"/>
    </source>
</evidence>
<dbReference type="InterPro" id="IPR017972">
    <property type="entry name" value="Cyt_P450_CS"/>
</dbReference>
<comment type="similarity">
    <text evidence="2 7">Belongs to the cytochrome P450 family.</text>
</comment>
<keyword evidence="5 6" id="KW-0408">Iron</keyword>
<feature type="binding site" description="axial binding residue" evidence="6">
    <location>
        <position position="457"/>
    </location>
    <ligand>
        <name>heme</name>
        <dbReference type="ChEBI" id="CHEBI:30413"/>
    </ligand>
    <ligandPart>
        <name>Fe</name>
        <dbReference type="ChEBI" id="CHEBI:18248"/>
    </ligandPart>
</feature>
<dbReference type="GO" id="GO:0005506">
    <property type="term" value="F:iron ion binding"/>
    <property type="evidence" value="ECO:0007669"/>
    <property type="project" value="InterPro"/>
</dbReference>
<evidence type="ECO:0000256" key="2">
    <source>
        <dbReference type="ARBA" id="ARBA00010617"/>
    </source>
</evidence>
<feature type="transmembrane region" description="Helical" evidence="8">
    <location>
        <begin position="12"/>
        <end position="35"/>
    </location>
</feature>
<dbReference type="PANTHER" id="PTHR24305:SF210">
    <property type="entry name" value="CYTOCHROME P450 MONOOXYGENASE ASQL-RELATED"/>
    <property type="match status" value="1"/>
</dbReference>
<evidence type="ECO:0000256" key="3">
    <source>
        <dbReference type="ARBA" id="ARBA00022617"/>
    </source>
</evidence>
<dbReference type="CDD" id="cd11058">
    <property type="entry name" value="CYP60B-like"/>
    <property type="match status" value="1"/>
</dbReference>
<dbReference type="Pfam" id="PF00067">
    <property type="entry name" value="p450"/>
    <property type="match status" value="1"/>
</dbReference>
<name>A0A9P4J3J1_9PEZI</name>
<dbReference type="PANTHER" id="PTHR24305">
    <property type="entry name" value="CYTOCHROME P450"/>
    <property type="match status" value="1"/>
</dbReference>
<evidence type="ECO:0000256" key="1">
    <source>
        <dbReference type="ARBA" id="ARBA00001971"/>
    </source>
</evidence>
<keyword evidence="7 9" id="KW-0503">Monooxygenase</keyword>
<dbReference type="PRINTS" id="PR00463">
    <property type="entry name" value="EP450I"/>
</dbReference>
<keyword evidence="3 6" id="KW-0349">Heme</keyword>
<dbReference type="InterPro" id="IPR036396">
    <property type="entry name" value="Cyt_P450_sf"/>
</dbReference>
<keyword evidence="8" id="KW-0472">Membrane</keyword>
<evidence type="ECO:0000313" key="9">
    <source>
        <dbReference type="EMBL" id="KAF2154104.1"/>
    </source>
</evidence>
<dbReference type="PRINTS" id="PR00385">
    <property type="entry name" value="P450"/>
</dbReference>
<protein>
    <submittedName>
        <fullName evidence="9">P450 monooxygenase</fullName>
    </submittedName>
</protein>
<dbReference type="GO" id="GO:0016705">
    <property type="term" value="F:oxidoreductase activity, acting on paired donors, with incorporation or reduction of molecular oxygen"/>
    <property type="evidence" value="ECO:0007669"/>
    <property type="project" value="InterPro"/>
</dbReference>
<dbReference type="InterPro" id="IPR001128">
    <property type="entry name" value="Cyt_P450"/>
</dbReference>
<keyword evidence="7" id="KW-0560">Oxidoreductase</keyword>
<keyword evidence="8" id="KW-0812">Transmembrane</keyword>
<keyword evidence="8" id="KW-1133">Transmembrane helix</keyword>
<dbReference type="PROSITE" id="PS00086">
    <property type="entry name" value="CYTOCHROME_P450"/>
    <property type="match status" value="1"/>
</dbReference>
<reference evidence="9" key="1">
    <citation type="journal article" date="2020" name="Stud. Mycol.">
        <title>101 Dothideomycetes genomes: a test case for predicting lifestyles and emergence of pathogens.</title>
        <authorList>
            <person name="Haridas S."/>
            <person name="Albert R."/>
            <person name="Binder M."/>
            <person name="Bloem J."/>
            <person name="Labutti K."/>
            <person name="Salamov A."/>
            <person name="Andreopoulos B."/>
            <person name="Baker S."/>
            <person name="Barry K."/>
            <person name="Bills G."/>
            <person name="Bluhm B."/>
            <person name="Cannon C."/>
            <person name="Castanera R."/>
            <person name="Culley D."/>
            <person name="Daum C."/>
            <person name="Ezra D."/>
            <person name="Gonzalez J."/>
            <person name="Henrissat B."/>
            <person name="Kuo A."/>
            <person name="Liang C."/>
            <person name="Lipzen A."/>
            <person name="Lutzoni F."/>
            <person name="Magnuson J."/>
            <person name="Mondo S."/>
            <person name="Nolan M."/>
            <person name="Ohm R."/>
            <person name="Pangilinan J."/>
            <person name="Park H.-J."/>
            <person name="Ramirez L."/>
            <person name="Alfaro M."/>
            <person name="Sun H."/>
            <person name="Tritt A."/>
            <person name="Yoshinaga Y."/>
            <person name="Zwiers L.-H."/>
            <person name="Turgeon B."/>
            <person name="Goodwin S."/>
            <person name="Spatafora J."/>
            <person name="Crous P."/>
            <person name="Grigoriev I."/>
        </authorList>
    </citation>
    <scope>NUCLEOTIDE SEQUENCE</scope>
    <source>
        <strain evidence="9">CBS 260.36</strain>
    </source>
</reference>
<evidence type="ECO:0000256" key="8">
    <source>
        <dbReference type="SAM" id="Phobius"/>
    </source>
</evidence>
<dbReference type="GO" id="GO:0004497">
    <property type="term" value="F:monooxygenase activity"/>
    <property type="evidence" value="ECO:0007669"/>
    <property type="project" value="UniProtKB-KW"/>
</dbReference>
<keyword evidence="10" id="KW-1185">Reference proteome</keyword>
<evidence type="ECO:0000256" key="7">
    <source>
        <dbReference type="RuleBase" id="RU000461"/>
    </source>
</evidence>
<gene>
    <name evidence="9" type="ORF">K461DRAFT_277179</name>
</gene>
<sequence>MDHLLHSEHSFLAVVGAAAALYVVFKIVDAVYAVFFHPLHKIPGPWWAAISRVPYARHLINGTTHSYLTSLHSRYGPVVRYSPNEVSFTQGEEAWQQIYGFRTGKQRGTQTFEKDLVWYAPGIDGIPSMILAPDLVHGRQRRIISHAFSEKSLRDQEWLIQKHANLLVSRIKETDVAEGKITDLQHWFTLITFDIISELTFGSGGFGCLTNNTSLRYVETLLGGFKAFAVYYCARYWPLLKSLYDTVVGPPKTIKMRMEWIGYLKDKISSRIETETAGHDFMTDILSKISDEEAKGNEGISKAELMSNAQLFMAAGTETTATVLQCTAYLVLQHPEVYKQLCEEVRSRFKSQDEITIEAANSLTYTIAVLTEAMRFLPPVPAGFPRKVPSSGAEVCGYWIPGNCNASVSVTQYSSYRDPANFRDPLKFAPERWLGDPRYEKDNHATFSPFSFGPRNCLGKNLAYAEMRVIFSKVIYNFDLQLHDSGMDDWMERCRVAAIWSKPPLLVKMTPVN</sequence>
<dbReference type="InterPro" id="IPR050121">
    <property type="entry name" value="Cytochrome_P450_monoxygenase"/>
</dbReference>
<dbReference type="AlphaFoldDB" id="A0A9P4J3J1"/>
<evidence type="ECO:0000256" key="6">
    <source>
        <dbReference type="PIRSR" id="PIRSR602401-1"/>
    </source>
</evidence>
<dbReference type="SUPFAM" id="SSF48264">
    <property type="entry name" value="Cytochrome P450"/>
    <property type="match status" value="1"/>
</dbReference>
<accession>A0A9P4J3J1</accession>
<keyword evidence="4 6" id="KW-0479">Metal-binding</keyword>
<comment type="cofactor">
    <cofactor evidence="1 6">
        <name>heme</name>
        <dbReference type="ChEBI" id="CHEBI:30413"/>
    </cofactor>
</comment>
<evidence type="ECO:0000313" key="10">
    <source>
        <dbReference type="Proteomes" id="UP000799439"/>
    </source>
</evidence>
<dbReference type="EMBL" id="ML996084">
    <property type="protein sequence ID" value="KAF2154104.1"/>
    <property type="molecule type" value="Genomic_DNA"/>
</dbReference>
<dbReference type="OrthoDB" id="1470350at2759"/>
<comment type="caution">
    <text evidence="9">The sequence shown here is derived from an EMBL/GenBank/DDBJ whole genome shotgun (WGS) entry which is preliminary data.</text>
</comment>